<evidence type="ECO:0000313" key="2">
    <source>
        <dbReference type="Proteomes" id="UP001283361"/>
    </source>
</evidence>
<name>A0AAE1B2E9_9GAST</name>
<evidence type="ECO:0000313" key="1">
    <source>
        <dbReference type="EMBL" id="KAK3797950.1"/>
    </source>
</evidence>
<organism evidence="1 2">
    <name type="scientific">Elysia crispata</name>
    <name type="common">lettuce slug</name>
    <dbReference type="NCBI Taxonomy" id="231223"/>
    <lineage>
        <taxon>Eukaryota</taxon>
        <taxon>Metazoa</taxon>
        <taxon>Spiralia</taxon>
        <taxon>Lophotrochozoa</taxon>
        <taxon>Mollusca</taxon>
        <taxon>Gastropoda</taxon>
        <taxon>Heterobranchia</taxon>
        <taxon>Euthyneura</taxon>
        <taxon>Panpulmonata</taxon>
        <taxon>Sacoglossa</taxon>
        <taxon>Placobranchoidea</taxon>
        <taxon>Plakobranchidae</taxon>
        <taxon>Elysia</taxon>
    </lineage>
</organism>
<protein>
    <submittedName>
        <fullName evidence="1">Uncharacterized protein</fullName>
    </submittedName>
</protein>
<dbReference type="EMBL" id="JAWDGP010000734">
    <property type="protein sequence ID" value="KAK3797950.1"/>
    <property type="molecule type" value="Genomic_DNA"/>
</dbReference>
<accession>A0AAE1B2E9</accession>
<proteinExistence type="predicted"/>
<comment type="caution">
    <text evidence="1">The sequence shown here is derived from an EMBL/GenBank/DDBJ whole genome shotgun (WGS) entry which is preliminary data.</text>
</comment>
<keyword evidence="2" id="KW-1185">Reference proteome</keyword>
<gene>
    <name evidence="1" type="ORF">RRG08_057403</name>
</gene>
<dbReference type="AlphaFoldDB" id="A0AAE1B2E9"/>
<sequence length="98" mass="10954">MGFGDLTLYSICTGSLIWSSEFKRLLHVLVRVPCMHVLVLRPPQLHQADAILLHNMTVCTLRSLSLCTQNRKFFITVRTAAPPMTEAGRQGDKVTGFP</sequence>
<reference evidence="1" key="1">
    <citation type="journal article" date="2023" name="G3 (Bethesda)">
        <title>A reference genome for the long-term kleptoplast-retaining sea slug Elysia crispata morphotype clarki.</title>
        <authorList>
            <person name="Eastman K.E."/>
            <person name="Pendleton A.L."/>
            <person name="Shaikh M.A."/>
            <person name="Suttiyut T."/>
            <person name="Ogas R."/>
            <person name="Tomko P."/>
            <person name="Gavelis G."/>
            <person name="Widhalm J.R."/>
            <person name="Wisecaver J.H."/>
        </authorList>
    </citation>
    <scope>NUCLEOTIDE SEQUENCE</scope>
    <source>
        <strain evidence="1">ECLA1</strain>
    </source>
</reference>
<dbReference type="Proteomes" id="UP001283361">
    <property type="component" value="Unassembled WGS sequence"/>
</dbReference>